<reference evidence="3" key="1">
    <citation type="submission" date="2020-06" db="EMBL/GenBank/DDBJ databases">
        <title>Draft genome of Bugula neritina, a colonial animal packing powerful symbionts and potential medicines.</title>
        <authorList>
            <person name="Rayko M."/>
        </authorList>
    </citation>
    <scope>NUCLEOTIDE SEQUENCE [LARGE SCALE GENOMIC DNA]</scope>
    <source>
        <strain evidence="3">Kwan_BN1</strain>
    </source>
</reference>
<feature type="region of interest" description="Disordered" evidence="1">
    <location>
        <begin position="284"/>
        <end position="306"/>
    </location>
</feature>
<feature type="compositionally biased region" description="Polar residues" evidence="1">
    <location>
        <begin position="297"/>
        <end position="306"/>
    </location>
</feature>
<accession>A0A7J7K509</accession>
<protein>
    <submittedName>
        <fullName evidence="3">Uncharacterized protein</fullName>
    </submittedName>
</protein>
<evidence type="ECO:0000256" key="1">
    <source>
        <dbReference type="SAM" id="MobiDB-lite"/>
    </source>
</evidence>
<dbReference type="AlphaFoldDB" id="A0A7J7K509"/>
<proteinExistence type="predicted"/>
<dbReference type="Proteomes" id="UP000593567">
    <property type="component" value="Unassembled WGS sequence"/>
</dbReference>
<keyword evidence="2" id="KW-0812">Transmembrane</keyword>
<sequence>MDIYDIEPGRHLLGYECLPGFTNRVGPDKGRLICFEINGKIQFEEDLPECIFMQEIIIGLGVGVPLVIVAIIMLILYLRLRRRNRQHEKELPHRSRESVSNESALRYIRESQLLANQISSISSAHKYSDPDREDEYSTADTKEFESESGGRLAPPDIVITSHSPQSTRSQRGLATYVPKVQSSLHDPLHQHGELCYVPTARNSQYQLSHVGHNGELIYTFKCTAGFVREDGSKNGSVSCAIQVDGSLLWTELGNKISDFPDCYIQKEIYKTSEITSHNFVTSLNHIPDEPEHEQRHSGSSGHTVTFNNTPMFDDIMDTDTKQNGNGGSYDNNTNWTFGRKTKRINSLENFAASLKDESPQQEAIHQPVSVTTDSKLVKHSNHKKVDMIKDIEATFV</sequence>
<organism evidence="3 4">
    <name type="scientific">Bugula neritina</name>
    <name type="common">Brown bryozoan</name>
    <name type="synonym">Sertularia neritina</name>
    <dbReference type="NCBI Taxonomy" id="10212"/>
    <lineage>
        <taxon>Eukaryota</taxon>
        <taxon>Metazoa</taxon>
        <taxon>Spiralia</taxon>
        <taxon>Lophotrochozoa</taxon>
        <taxon>Bryozoa</taxon>
        <taxon>Gymnolaemata</taxon>
        <taxon>Cheilostomatida</taxon>
        <taxon>Flustrina</taxon>
        <taxon>Buguloidea</taxon>
        <taxon>Bugulidae</taxon>
        <taxon>Bugula</taxon>
    </lineage>
</organism>
<keyword evidence="2" id="KW-1133">Transmembrane helix</keyword>
<feature type="compositionally biased region" description="Polar residues" evidence="1">
    <location>
        <begin position="160"/>
        <end position="171"/>
    </location>
</feature>
<feature type="compositionally biased region" description="Basic and acidic residues" evidence="1">
    <location>
        <begin position="286"/>
        <end position="296"/>
    </location>
</feature>
<evidence type="ECO:0000256" key="2">
    <source>
        <dbReference type="SAM" id="Phobius"/>
    </source>
</evidence>
<feature type="transmembrane region" description="Helical" evidence="2">
    <location>
        <begin position="56"/>
        <end position="78"/>
    </location>
</feature>
<feature type="region of interest" description="Disordered" evidence="1">
    <location>
        <begin position="124"/>
        <end position="171"/>
    </location>
</feature>
<evidence type="ECO:0000313" key="3">
    <source>
        <dbReference type="EMBL" id="KAF6032666.1"/>
    </source>
</evidence>
<comment type="caution">
    <text evidence="3">The sequence shown here is derived from an EMBL/GenBank/DDBJ whole genome shotgun (WGS) entry which is preliminary data.</text>
</comment>
<dbReference type="EMBL" id="VXIV02001490">
    <property type="protein sequence ID" value="KAF6032666.1"/>
    <property type="molecule type" value="Genomic_DNA"/>
</dbReference>
<gene>
    <name evidence="3" type="ORF">EB796_009007</name>
</gene>
<evidence type="ECO:0000313" key="4">
    <source>
        <dbReference type="Proteomes" id="UP000593567"/>
    </source>
</evidence>
<keyword evidence="2" id="KW-0472">Membrane</keyword>
<name>A0A7J7K509_BUGNE</name>
<keyword evidence="4" id="KW-1185">Reference proteome</keyword>